<dbReference type="EMBL" id="CP022196">
    <property type="protein sequence ID" value="ATG48413.1"/>
    <property type="molecule type" value="Genomic_DNA"/>
</dbReference>
<accession>A0A291GCZ3</accession>
<proteinExistence type="predicted"/>
<evidence type="ECO:0000256" key="1">
    <source>
        <dbReference type="SAM" id="MobiDB-lite"/>
    </source>
</evidence>
<protein>
    <submittedName>
        <fullName evidence="2">Uncharacterized protein</fullName>
    </submittedName>
</protein>
<dbReference type="Proteomes" id="UP000217935">
    <property type="component" value="Chromosome"/>
</dbReference>
<feature type="compositionally biased region" description="Low complexity" evidence="1">
    <location>
        <begin position="129"/>
        <end position="140"/>
    </location>
</feature>
<dbReference type="OrthoDB" id="7876582at2"/>
<dbReference type="RefSeq" id="WP_096806173.1">
    <property type="nucleotide sequence ID" value="NZ_CP022196.1"/>
</dbReference>
<evidence type="ECO:0000313" key="3">
    <source>
        <dbReference type="Proteomes" id="UP000217935"/>
    </source>
</evidence>
<organism evidence="2 3">
    <name type="scientific">Celeribacter ethanolicus</name>
    <dbReference type="NCBI Taxonomy" id="1758178"/>
    <lineage>
        <taxon>Bacteria</taxon>
        <taxon>Pseudomonadati</taxon>
        <taxon>Pseudomonadota</taxon>
        <taxon>Alphaproteobacteria</taxon>
        <taxon>Rhodobacterales</taxon>
        <taxon>Roseobacteraceae</taxon>
        <taxon>Celeribacter</taxon>
    </lineage>
</organism>
<reference evidence="2 3" key="1">
    <citation type="submission" date="2017-06" db="EMBL/GenBank/DDBJ databases">
        <title>Celeribacter sp. TSPH2 complete genome sequence.</title>
        <authorList>
            <person name="Woo J.-H."/>
            <person name="Kim H.-S."/>
        </authorList>
    </citation>
    <scope>NUCLEOTIDE SEQUENCE [LARGE SCALE GENOMIC DNA]</scope>
    <source>
        <strain evidence="2 3">TSPH2</strain>
    </source>
</reference>
<gene>
    <name evidence="2" type="ORF">CEW89_13085</name>
</gene>
<dbReference type="AlphaFoldDB" id="A0A291GCZ3"/>
<sequence>MSQTLRDFIANREGEVKAQIKALNDELRELRAAKSAIDGGPSPVADRVPSGRMTHRDMIVAILDERPEGGTSDKVIEWVREKFDVDIPQASMSSQLSRAKSDDVLTLDPSTKVWRLSKHSAKENEPPLGGSETGESVTSSIHVEGSRSGLPSALFPDPTGPTRHG</sequence>
<dbReference type="KEGG" id="ceh:CEW89_13085"/>
<keyword evidence="3" id="KW-1185">Reference proteome</keyword>
<name>A0A291GCZ3_9RHOB</name>
<evidence type="ECO:0000313" key="2">
    <source>
        <dbReference type="EMBL" id="ATG48413.1"/>
    </source>
</evidence>
<feature type="region of interest" description="Disordered" evidence="1">
    <location>
        <begin position="116"/>
        <end position="165"/>
    </location>
</feature>